<dbReference type="HOGENOM" id="CLU_1017878_0_0_2"/>
<keyword evidence="3" id="KW-1185">Reference proteome</keyword>
<evidence type="ECO:0000256" key="1">
    <source>
        <dbReference type="SAM" id="Phobius"/>
    </source>
</evidence>
<keyword evidence="1" id="KW-1133">Transmembrane helix</keyword>
<dbReference type="KEGG" id="pog:Pogu_1739"/>
<proteinExistence type="predicted"/>
<evidence type="ECO:0000313" key="2">
    <source>
        <dbReference type="EMBL" id="AFA39766.1"/>
    </source>
</evidence>
<dbReference type="AlphaFoldDB" id="H6QCF2"/>
<feature type="transmembrane region" description="Helical" evidence="1">
    <location>
        <begin position="16"/>
        <end position="36"/>
    </location>
</feature>
<dbReference type="Proteomes" id="UP000009062">
    <property type="component" value="Chromosome"/>
</dbReference>
<dbReference type="EMBL" id="CP003316">
    <property type="protein sequence ID" value="AFA39766.1"/>
    <property type="molecule type" value="Genomic_DNA"/>
</dbReference>
<sequence length="273" mass="29293">MGNGFIGALEAVGMRYLSALVFPVFLLVMAATFFLFSGSGPNVVSPVQPEASGPQPPLFEGALQGQRVIELPLKAGQRLVIRVLSDRPISVYIYSSLEYEKMLKGSRATADQEYGNVYEVEAAVPALLDETFYMVIKSDESAAVSVTATMGTVDQATNVLRSGGNITRAKAMAQVDGPYVVRIPLFSPGTALRIRAEGEGIVAVLWSKEYRSFREGGSLEKFCRPDNCIRGGGSIELMSDSSDPAYIVASGKMKLTYELVATPELLIKVGTCG</sequence>
<reference evidence="2 3" key="1">
    <citation type="journal article" date="2012" name="Stand. Genomic Sci.">
        <title>Complete genome sequence of Pyrobaculum oguniense.</title>
        <authorList>
            <person name="Bernick D.L."/>
            <person name="Karplus K."/>
            <person name="Lui L.M."/>
            <person name="Coker J.K."/>
            <person name="Murphy J.N."/>
            <person name="Chan P.P."/>
            <person name="Cozen A.E."/>
            <person name="Lowe T.M."/>
        </authorList>
    </citation>
    <scope>NUCLEOTIDE SEQUENCE [LARGE SCALE GENOMIC DNA]</scope>
    <source>
        <strain evidence="2 3">TE7</strain>
    </source>
</reference>
<name>H6QCF2_PYROT</name>
<evidence type="ECO:0000313" key="3">
    <source>
        <dbReference type="Proteomes" id="UP000009062"/>
    </source>
</evidence>
<organism evidence="2 3">
    <name type="scientific">Pyrobaculum oguniense (strain DSM 13380 / JCM 10595 / TE7)</name>
    <dbReference type="NCBI Taxonomy" id="698757"/>
    <lineage>
        <taxon>Archaea</taxon>
        <taxon>Thermoproteota</taxon>
        <taxon>Thermoprotei</taxon>
        <taxon>Thermoproteales</taxon>
        <taxon>Thermoproteaceae</taxon>
        <taxon>Pyrobaculum</taxon>
    </lineage>
</organism>
<keyword evidence="1" id="KW-0472">Membrane</keyword>
<keyword evidence="1" id="KW-0812">Transmembrane</keyword>
<accession>H6QCF2</accession>
<gene>
    <name evidence="2" type="ordered locus">Pogu_1739</name>
</gene>
<protein>
    <submittedName>
        <fullName evidence="2">Uncharacterized protein</fullName>
    </submittedName>
</protein>
<dbReference type="STRING" id="698757.Pogu_1739"/>